<comment type="subcellular location">
    <subcellularLocation>
        <location evidence="6">Cell membrane</location>
        <topology evidence="6">Multi-pass membrane protein</topology>
    </subcellularLocation>
    <subcellularLocation>
        <location evidence="1">Membrane</location>
        <topology evidence="1">Multi-pass membrane protein</topology>
    </subcellularLocation>
</comment>
<dbReference type="PROSITE" id="PS50253">
    <property type="entry name" value="COX3"/>
    <property type="match status" value="1"/>
</dbReference>
<reference evidence="9 10" key="1">
    <citation type="submission" date="2018-10" db="EMBL/GenBank/DDBJ databases">
        <title>Genomic Encyclopedia of Archaeal and Bacterial Type Strains, Phase II (KMG-II): from individual species to whole genera.</title>
        <authorList>
            <person name="Goeker M."/>
        </authorList>
    </citation>
    <scope>NUCLEOTIDE SEQUENCE [LARGE SCALE GENOMIC DNA]</scope>
    <source>
        <strain evidence="9 10">DSM 29537</strain>
    </source>
</reference>
<keyword evidence="10" id="KW-1185">Reference proteome</keyword>
<feature type="transmembrane region" description="Helical" evidence="7">
    <location>
        <begin position="130"/>
        <end position="158"/>
    </location>
</feature>
<dbReference type="GO" id="GO:0004129">
    <property type="term" value="F:cytochrome-c oxidase activity"/>
    <property type="evidence" value="ECO:0007669"/>
    <property type="project" value="InterPro"/>
</dbReference>
<evidence type="ECO:0000256" key="3">
    <source>
        <dbReference type="ARBA" id="ARBA00022692"/>
    </source>
</evidence>
<keyword evidence="5 7" id="KW-0472">Membrane</keyword>
<dbReference type="AlphaFoldDB" id="A0A495MIW5"/>
<sequence>MEMAIKGMTATEHKERKARSYKLILWFAMISMTMMFAGLTSAYVVSASRPDWLKDFDLPSAFIASTVVIIVSSLTFHFAKKAIQKDNRSLTTSLLLVTFALGLLFVFLQFEGFNQMIAMGLNPTGPTSTVTTSFIYVVVLVHFAHLFGGLISLLIIIYNHFKQKYNSGQTLGIELGAMFWHFLDFLWLYLFLFLYFFK</sequence>
<dbReference type="GO" id="GO:0005886">
    <property type="term" value="C:plasma membrane"/>
    <property type="evidence" value="ECO:0007669"/>
    <property type="project" value="UniProtKB-SubCell"/>
</dbReference>
<feature type="transmembrane region" description="Helical" evidence="7">
    <location>
        <begin position="179"/>
        <end position="197"/>
    </location>
</feature>
<dbReference type="EMBL" id="RBLC01000001">
    <property type="protein sequence ID" value="RKS25924.1"/>
    <property type="molecule type" value="Genomic_DNA"/>
</dbReference>
<evidence type="ECO:0000259" key="8">
    <source>
        <dbReference type="PROSITE" id="PS50253"/>
    </source>
</evidence>
<dbReference type="RefSeq" id="WP_121375288.1">
    <property type="nucleotide sequence ID" value="NZ_RBLC01000001.1"/>
</dbReference>
<comment type="caution">
    <text evidence="9">The sequence shown here is derived from an EMBL/GenBank/DDBJ whole genome shotgun (WGS) entry which is preliminary data.</text>
</comment>
<dbReference type="Gene3D" id="1.20.120.80">
    <property type="entry name" value="Cytochrome c oxidase, subunit III, four-helix bundle"/>
    <property type="match status" value="1"/>
</dbReference>
<comment type="similarity">
    <text evidence="2 6">Belongs to the cytochrome c oxidase subunit 3 family.</text>
</comment>
<evidence type="ECO:0000313" key="10">
    <source>
        <dbReference type="Proteomes" id="UP000277579"/>
    </source>
</evidence>
<dbReference type="PANTHER" id="PTHR11403">
    <property type="entry name" value="CYTOCHROME C OXIDASE SUBUNIT III"/>
    <property type="match status" value="1"/>
</dbReference>
<dbReference type="GO" id="GO:0019646">
    <property type="term" value="P:aerobic electron transport chain"/>
    <property type="evidence" value="ECO:0007669"/>
    <property type="project" value="InterPro"/>
</dbReference>
<feature type="transmembrane region" description="Helical" evidence="7">
    <location>
        <begin position="58"/>
        <end position="78"/>
    </location>
</feature>
<feature type="transmembrane region" description="Helical" evidence="7">
    <location>
        <begin position="23"/>
        <end position="46"/>
    </location>
</feature>
<feature type="transmembrane region" description="Helical" evidence="7">
    <location>
        <begin position="90"/>
        <end position="110"/>
    </location>
</feature>
<evidence type="ECO:0000313" key="9">
    <source>
        <dbReference type="EMBL" id="RKS25924.1"/>
    </source>
</evidence>
<dbReference type="OrthoDB" id="679789at2"/>
<evidence type="ECO:0000256" key="6">
    <source>
        <dbReference type="RuleBase" id="RU003376"/>
    </source>
</evidence>
<name>A0A495MIW5_9FLAO</name>
<dbReference type="InterPro" id="IPR024791">
    <property type="entry name" value="Cyt_c/ubiquinol_Oxase_su3"/>
</dbReference>
<dbReference type="SUPFAM" id="SSF81452">
    <property type="entry name" value="Cytochrome c oxidase subunit III-like"/>
    <property type="match status" value="1"/>
</dbReference>
<dbReference type="Proteomes" id="UP000277579">
    <property type="component" value="Unassembled WGS sequence"/>
</dbReference>
<dbReference type="InterPro" id="IPR013833">
    <property type="entry name" value="Cyt_c_oxidase_su3_a-hlx"/>
</dbReference>
<feature type="domain" description="Heme-copper oxidase subunit III family profile" evidence="8">
    <location>
        <begin position="1"/>
        <end position="198"/>
    </location>
</feature>
<keyword evidence="4 7" id="KW-1133">Transmembrane helix</keyword>
<dbReference type="InterPro" id="IPR035973">
    <property type="entry name" value="Cyt_c_oxidase_su3-like_sf"/>
</dbReference>
<dbReference type="Pfam" id="PF00510">
    <property type="entry name" value="COX3"/>
    <property type="match status" value="1"/>
</dbReference>
<accession>A0A495MIW5</accession>
<evidence type="ECO:0000256" key="7">
    <source>
        <dbReference type="SAM" id="Phobius"/>
    </source>
</evidence>
<organism evidence="9 10">
    <name type="scientific">Flavobacterium endophyticum</name>
    <dbReference type="NCBI Taxonomy" id="1540163"/>
    <lineage>
        <taxon>Bacteria</taxon>
        <taxon>Pseudomonadati</taxon>
        <taxon>Bacteroidota</taxon>
        <taxon>Flavobacteriia</taxon>
        <taxon>Flavobacteriales</taxon>
        <taxon>Flavobacteriaceae</taxon>
        <taxon>Flavobacterium</taxon>
    </lineage>
</organism>
<gene>
    <name evidence="9" type="ORF">CLV94_0972</name>
</gene>
<evidence type="ECO:0000256" key="2">
    <source>
        <dbReference type="ARBA" id="ARBA00010581"/>
    </source>
</evidence>
<evidence type="ECO:0000256" key="1">
    <source>
        <dbReference type="ARBA" id="ARBA00004141"/>
    </source>
</evidence>
<dbReference type="InterPro" id="IPR000298">
    <property type="entry name" value="Cyt_c_oxidase-like_su3"/>
</dbReference>
<proteinExistence type="inferred from homology"/>
<dbReference type="CDD" id="cd00386">
    <property type="entry name" value="Heme_Cu_Oxidase_III_like"/>
    <property type="match status" value="1"/>
</dbReference>
<evidence type="ECO:0000256" key="4">
    <source>
        <dbReference type="ARBA" id="ARBA00022989"/>
    </source>
</evidence>
<dbReference type="PANTHER" id="PTHR11403:SF10">
    <property type="entry name" value="CYTOCHROME C OXIDASE"/>
    <property type="match status" value="1"/>
</dbReference>
<protein>
    <submittedName>
        <fullName evidence="9">Cytochrome c oxidase subunit 3</fullName>
    </submittedName>
</protein>
<keyword evidence="3 6" id="KW-0812">Transmembrane</keyword>
<evidence type="ECO:0000256" key="5">
    <source>
        <dbReference type="ARBA" id="ARBA00023136"/>
    </source>
</evidence>